<feature type="compositionally biased region" description="Low complexity" evidence="1">
    <location>
        <begin position="28"/>
        <end position="65"/>
    </location>
</feature>
<evidence type="ECO:0000313" key="3">
    <source>
        <dbReference type="EMBL" id="GMA26888.1"/>
    </source>
</evidence>
<accession>A0AA37UCR7</accession>
<dbReference type="Proteomes" id="UP001157160">
    <property type="component" value="Unassembled WGS sequence"/>
</dbReference>
<comment type="caution">
    <text evidence="3">The sequence shown here is derived from an EMBL/GenBank/DDBJ whole genome shotgun (WGS) entry which is preliminary data.</text>
</comment>
<feature type="chain" id="PRO_5041269257" description="Iron ABC transporter ATP-binding protein" evidence="2">
    <location>
        <begin position="35"/>
        <end position="209"/>
    </location>
</feature>
<sequence>MSRPPRIRSSRLVTIGAVAATAGLLLAGCTPASGEPEPSESAAAPSPSAEAPSSSPAPSASASEAPEPDGTPVAFGCDEVLTLDEMYAYNPNFGRQDDWTPAAGSAQAEVVAEQGISCQWVNLTSGITIEVGVSQLSDGEIVDRHEALQASSTAVPTFGAEGYFTVVDGVGEAQVFSGPYRVVATSTAFVEPGEAEQIVRSAVDGLPAA</sequence>
<protein>
    <recommendedName>
        <fullName evidence="5">Iron ABC transporter ATP-binding protein</fullName>
    </recommendedName>
</protein>
<proteinExistence type="predicted"/>
<evidence type="ECO:0000313" key="4">
    <source>
        <dbReference type="Proteomes" id="UP001157160"/>
    </source>
</evidence>
<reference evidence="3 4" key="1">
    <citation type="journal article" date="2014" name="Int. J. Syst. Evol. Microbiol.">
        <title>Complete genome sequence of Corynebacterium casei LMG S-19264T (=DSM 44701T), isolated from a smear-ripened cheese.</title>
        <authorList>
            <consortium name="US DOE Joint Genome Institute (JGI-PGF)"/>
            <person name="Walter F."/>
            <person name="Albersmeier A."/>
            <person name="Kalinowski J."/>
            <person name="Ruckert C."/>
        </authorList>
    </citation>
    <scope>NUCLEOTIDE SEQUENCE [LARGE SCALE GENOMIC DNA]</scope>
    <source>
        <strain evidence="3 4">NBRC 112289</strain>
    </source>
</reference>
<evidence type="ECO:0000256" key="1">
    <source>
        <dbReference type="SAM" id="MobiDB-lite"/>
    </source>
</evidence>
<evidence type="ECO:0008006" key="5">
    <source>
        <dbReference type="Google" id="ProtNLM"/>
    </source>
</evidence>
<gene>
    <name evidence="3" type="ORF">GCM10025874_01410</name>
</gene>
<evidence type="ECO:0000256" key="2">
    <source>
        <dbReference type="SAM" id="SignalP"/>
    </source>
</evidence>
<keyword evidence="4" id="KW-1185">Reference proteome</keyword>
<dbReference type="AlphaFoldDB" id="A0AA37UCR7"/>
<dbReference type="PROSITE" id="PS51257">
    <property type="entry name" value="PROKAR_LIPOPROTEIN"/>
    <property type="match status" value="1"/>
</dbReference>
<keyword evidence="2" id="KW-0732">Signal</keyword>
<dbReference type="EMBL" id="BSUL01000001">
    <property type="protein sequence ID" value="GMA26888.1"/>
    <property type="molecule type" value="Genomic_DNA"/>
</dbReference>
<organism evidence="3 4">
    <name type="scientific">Arenivirga flava</name>
    <dbReference type="NCBI Taxonomy" id="1930060"/>
    <lineage>
        <taxon>Bacteria</taxon>
        <taxon>Bacillati</taxon>
        <taxon>Actinomycetota</taxon>
        <taxon>Actinomycetes</taxon>
        <taxon>Micrococcales</taxon>
        <taxon>Microbacteriaceae</taxon>
        <taxon>Arenivirga</taxon>
    </lineage>
</organism>
<dbReference type="RefSeq" id="WP_284229030.1">
    <property type="nucleotide sequence ID" value="NZ_BSUL01000001.1"/>
</dbReference>
<feature type="region of interest" description="Disordered" evidence="1">
    <location>
        <begin position="28"/>
        <end position="75"/>
    </location>
</feature>
<feature type="signal peptide" evidence="2">
    <location>
        <begin position="1"/>
        <end position="34"/>
    </location>
</feature>
<name>A0AA37UCR7_9MICO</name>